<keyword evidence="10" id="KW-0479">Metal-binding</keyword>
<dbReference type="FunFam" id="3.30.40.10:FF:000395">
    <property type="entry name" value="Putative Peroxisome biosynthesis protein (Peroxin-10)"/>
    <property type="match status" value="1"/>
</dbReference>
<dbReference type="GeneID" id="25288693"/>
<evidence type="ECO:0000313" key="22">
    <source>
        <dbReference type="Proteomes" id="UP000053617"/>
    </source>
</evidence>
<evidence type="ECO:0000256" key="11">
    <source>
        <dbReference type="ARBA" id="ARBA00022771"/>
    </source>
</evidence>
<dbReference type="Pfam" id="PF04757">
    <property type="entry name" value="Pex2_Pex12"/>
    <property type="match status" value="1"/>
</dbReference>
<dbReference type="PANTHER" id="PTHR23350">
    <property type="entry name" value="PEROXISOME ASSEMBLY PROTEIN 10"/>
    <property type="match status" value="1"/>
</dbReference>
<proteinExistence type="inferred from homology"/>
<name>A0A0D2G4F4_9EURO</name>
<organism evidence="21 22">
    <name type="scientific">Rhinocladiella mackenziei CBS 650.93</name>
    <dbReference type="NCBI Taxonomy" id="1442369"/>
    <lineage>
        <taxon>Eukaryota</taxon>
        <taxon>Fungi</taxon>
        <taxon>Dikarya</taxon>
        <taxon>Ascomycota</taxon>
        <taxon>Pezizomycotina</taxon>
        <taxon>Eurotiomycetes</taxon>
        <taxon>Chaetothyriomycetidae</taxon>
        <taxon>Chaetothyriales</taxon>
        <taxon>Herpotrichiellaceae</taxon>
        <taxon>Rhinocladiella</taxon>
    </lineage>
</organism>
<dbReference type="InterPro" id="IPR001841">
    <property type="entry name" value="Znf_RING"/>
</dbReference>
<dbReference type="OrthoDB" id="6270329at2759"/>
<dbReference type="GO" id="GO:0008270">
    <property type="term" value="F:zinc ion binding"/>
    <property type="evidence" value="ECO:0007669"/>
    <property type="project" value="UniProtKB-KW"/>
</dbReference>
<keyword evidence="6" id="KW-0813">Transport</keyword>
<evidence type="ECO:0000256" key="5">
    <source>
        <dbReference type="ARBA" id="ARBA00012483"/>
    </source>
</evidence>
<dbReference type="CDD" id="cd16527">
    <property type="entry name" value="RING-HC_PEX10"/>
    <property type="match status" value="1"/>
</dbReference>
<evidence type="ECO:0000256" key="1">
    <source>
        <dbReference type="ARBA" id="ARBA00000900"/>
    </source>
</evidence>
<dbReference type="PROSITE" id="PS00518">
    <property type="entry name" value="ZF_RING_1"/>
    <property type="match status" value="1"/>
</dbReference>
<evidence type="ECO:0000256" key="16">
    <source>
        <dbReference type="ARBA" id="ARBA00023136"/>
    </source>
</evidence>
<dbReference type="Gene3D" id="3.30.40.10">
    <property type="entry name" value="Zinc/RING finger domain, C3HC4 (zinc finger)"/>
    <property type="match status" value="1"/>
</dbReference>
<keyword evidence="22" id="KW-1185">Reference proteome</keyword>
<evidence type="ECO:0000259" key="20">
    <source>
        <dbReference type="PROSITE" id="PS50089"/>
    </source>
</evidence>
<dbReference type="AlphaFoldDB" id="A0A0D2G4F4"/>
<keyword evidence="7" id="KW-0962">Peroxisome biogenesis</keyword>
<feature type="domain" description="RING-type" evidence="20">
    <location>
        <begin position="316"/>
        <end position="354"/>
    </location>
</feature>
<protein>
    <recommendedName>
        <fullName evidence="5">RING-type E3 ubiquitin transferase</fullName>
        <ecNumber evidence="5">2.3.2.27</ecNumber>
    </recommendedName>
    <alternativeName>
        <fullName evidence="18">Peroxin-10</fullName>
    </alternativeName>
</protein>
<evidence type="ECO:0000256" key="18">
    <source>
        <dbReference type="ARBA" id="ARBA00041230"/>
    </source>
</evidence>
<evidence type="ECO:0000256" key="3">
    <source>
        <dbReference type="ARBA" id="ARBA00004906"/>
    </source>
</evidence>
<dbReference type="SUPFAM" id="SSF57850">
    <property type="entry name" value="RING/U-box"/>
    <property type="match status" value="1"/>
</dbReference>
<comment type="subcellular location">
    <subcellularLocation>
        <location evidence="2">Peroxisome membrane</location>
        <topology evidence="2">Multi-pass membrane protein</topology>
    </subcellularLocation>
</comment>
<dbReference type="GO" id="GO:0016567">
    <property type="term" value="P:protein ubiquitination"/>
    <property type="evidence" value="ECO:0007669"/>
    <property type="project" value="UniProtKB-ARBA"/>
</dbReference>
<dbReference type="EMBL" id="KN847475">
    <property type="protein sequence ID" value="KIX09542.1"/>
    <property type="molecule type" value="Genomic_DNA"/>
</dbReference>
<dbReference type="InterPro" id="IPR017907">
    <property type="entry name" value="Znf_RING_CS"/>
</dbReference>
<evidence type="ECO:0000256" key="17">
    <source>
        <dbReference type="ARBA" id="ARBA00023140"/>
    </source>
</evidence>
<dbReference type="GO" id="GO:0005778">
    <property type="term" value="C:peroxisomal membrane"/>
    <property type="evidence" value="ECO:0007669"/>
    <property type="project" value="UniProtKB-SubCell"/>
</dbReference>
<reference evidence="21 22" key="1">
    <citation type="submission" date="2015-01" db="EMBL/GenBank/DDBJ databases">
        <title>The Genome Sequence of Rhinocladiella mackenzie CBS 650.93.</title>
        <authorList>
            <consortium name="The Broad Institute Genomics Platform"/>
            <person name="Cuomo C."/>
            <person name="de Hoog S."/>
            <person name="Gorbushina A."/>
            <person name="Stielow B."/>
            <person name="Teixiera M."/>
            <person name="Abouelleil A."/>
            <person name="Chapman S.B."/>
            <person name="Priest M."/>
            <person name="Young S.K."/>
            <person name="Wortman J."/>
            <person name="Nusbaum C."/>
            <person name="Birren B."/>
        </authorList>
    </citation>
    <scope>NUCLEOTIDE SEQUENCE [LARGE SCALE GENOMIC DNA]</scope>
    <source>
        <strain evidence="21 22">CBS 650.93</strain>
    </source>
</reference>
<evidence type="ECO:0000256" key="4">
    <source>
        <dbReference type="ARBA" id="ARBA00008704"/>
    </source>
</evidence>
<evidence type="ECO:0000256" key="12">
    <source>
        <dbReference type="ARBA" id="ARBA00022786"/>
    </source>
</evidence>
<dbReference type="GO" id="GO:0016562">
    <property type="term" value="P:protein import into peroxisome matrix, receptor recycling"/>
    <property type="evidence" value="ECO:0007669"/>
    <property type="project" value="UniProtKB-ARBA"/>
</dbReference>
<comment type="similarity">
    <text evidence="4">Belongs to the pex2/pex10/pex12 family.</text>
</comment>
<evidence type="ECO:0000256" key="19">
    <source>
        <dbReference type="PROSITE-ProRule" id="PRU00175"/>
    </source>
</evidence>
<keyword evidence="16" id="KW-0472">Membrane</keyword>
<dbReference type="PROSITE" id="PS50089">
    <property type="entry name" value="ZF_RING_2"/>
    <property type="match status" value="1"/>
</dbReference>
<evidence type="ECO:0000256" key="15">
    <source>
        <dbReference type="ARBA" id="ARBA00022989"/>
    </source>
</evidence>
<keyword evidence="13" id="KW-0862">Zinc</keyword>
<keyword evidence="17" id="KW-0576">Peroxisome</keyword>
<evidence type="ECO:0000256" key="6">
    <source>
        <dbReference type="ARBA" id="ARBA00022448"/>
    </source>
</evidence>
<dbReference type="HOGENOM" id="CLU_041707_2_0_1"/>
<dbReference type="Pfam" id="PF13639">
    <property type="entry name" value="zf-RING_2"/>
    <property type="match status" value="1"/>
</dbReference>
<keyword evidence="12" id="KW-0833">Ubl conjugation pathway</keyword>
<keyword evidence="14" id="KW-0653">Protein transport</keyword>
<evidence type="ECO:0000256" key="7">
    <source>
        <dbReference type="ARBA" id="ARBA00022593"/>
    </source>
</evidence>
<evidence type="ECO:0000256" key="14">
    <source>
        <dbReference type="ARBA" id="ARBA00022927"/>
    </source>
</evidence>
<dbReference type="RefSeq" id="XP_013276678.1">
    <property type="nucleotide sequence ID" value="XM_013421224.1"/>
</dbReference>
<dbReference type="PANTHER" id="PTHR23350:SF0">
    <property type="entry name" value="PEROXISOME BIOGENESIS FACTOR 10"/>
    <property type="match status" value="1"/>
</dbReference>
<dbReference type="STRING" id="1442369.A0A0D2G4F4"/>
<keyword evidence="9" id="KW-0812">Transmembrane</keyword>
<sequence length="366" mass="40873">MASSPSMEYPFASSPDILRTHQKDAYITGTLSTQASTILRALLGARVAHKHSEATNHLSELLYLCITTLLGNRTLGEEYCDVIQVEDDTLRLAGLGRRVGYIANVVFAPWALSKTLPALRRKLRSKLEWNIGHANQKQKHVHPRALQVQEYILKHLDTWTSPNPIYALNLATFYFTGAYYHISKRLFGLRYVFTKQIKPDEQRVGYEVLGVLLVLQMAVQSALHIRETYLEATNATALLDRGQSTTALVGHGVEVPIMNPSLGNSAFPVLTDMDVPQTLPPGLAANTSTPVLDVARYDLTDPGILAWIPEGQQRKCTLCLEPFRDPSATTCGHVFCWTCVQDWVKEKAECPLCRQNVLPQKILPLR</sequence>
<evidence type="ECO:0000256" key="13">
    <source>
        <dbReference type="ARBA" id="ARBA00022833"/>
    </source>
</evidence>
<evidence type="ECO:0000256" key="2">
    <source>
        <dbReference type="ARBA" id="ARBA00004585"/>
    </source>
</evidence>
<evidence type="ECO:0000256" key="9">
    <source>
        <dbReference type="ARBA" id="ARBA00022692"/>
    </source>
</evidence>
<keyword evidence="11 19" id="KW-0863">Zinc-finger</keyword>
<dbReference type="GO" id="GO:0061630">
    <property type="term" value="F:ubiquitin protein ligase activity"/>
    <property type="evidence" value="ECO:0007669"/>
    <property type="project" value="UniProtKB-EC"/>
</dbReference>
<comment type="pathway">
    <text evidence="3">Protein modification; protein ubiquitination.</text>
</comment>
<evidence type="ECO:0000256" key="10">
    <source>
        <dbReference type="ARBA" id="ARBA00022723"/>
    </source>
</evidence>
<dbReference type="InterPro" id="IPR013083">
    <property type="entry name" value="Znf_RING/FYVE/PHD"/>
</dbReference>
<keyword evidence="8" id="KW-0808">Transferase</keyword>
<evidence type="ECO:0000256" key="8">
    <source>
        <dbReference type="ARBA" id="ARBA00022679"/>
    </source>
</evidence>
<comment type="catalytic activity">
    <reaction evidence="1">
        <text>S-ubiquitinyl-[E2 ubiquitin-conjugating enzyme]-L-cysteine + [acceptor protein]-L-lysine = [E2 ubiquitin-conjugating enzyme]-L-cysteine + N(6)-ubiquitinyl-[acceptor protein]-L-lysine.</text>
        <dbReference type="EC" id="2.3.2.27"/>
    </reaction>
</comment>
<gene>
    <name evidence="21" type="ORF">Z518_00622</name>
</gene>
<keyword evidence="15" id="KW-1133">Transmembrane helix</keyword>
<dbReference type="InterPro" id="IPR025654">
    <property type="entry name" value="PEX2/10"/>
</dbReference>
<dbReference type="EC" id="2.3.2.27" evidence="5"/>
<dbReference type="SMART" id="SM00184">
    <property type="entry name" value="RING"/>
    <property type="match status" value="1"/>
</dbReference>
<evidence type="ECO:0000313" key="21">
    <source>
        <dbReference type="EMBL" id="KIX09542.1"/>
    </source>
</evidence>
<dbReference type="Proteomes" id="UP000053617">
    <property type="component" value="Unassembled WGS sequence"/>
</dbReference>
<dbReference type="InterPro" id="IPR006845">
    <property type="entry name" value="Pex_N"/>
</dbReference>
<accession>A0A0D2G4F4</accession>
<dbReference type="VEuPathDB" id="FungiDB:Z518_00622"/>